<name>A0A4P6D938_RHOPR</name>
<dbReference type="GO" id="GO:0106300">
    <property type="term" value="P:protein-DNA covalent cross-linking repair"/>
    <property type="evidence" value="ECO:0007669"/>
    <property type="project" value="TreeGrafter"/>
</dbReference>
<dbReference type="GO" id="GO:0005657">
    <property type="term" value="C:replication fork"/>
    <property type="evidence" value="ECO:0007669"/>
    <property type="project" value="TreeGrafter"/>
</dbReference>
<sequence>MLAALSLLSNILLTFCLPLIFFFLLTFIIFCVLWLCFLTFKYDIQIGLPPIKSLFLAYKYSYFRRTSSLCFKQLYKLYPTYKLVKLCYCSPESSSHVEYANSVVVSEKEQHPDIHMLKNLLQNGLTIFKTPNISHAIYLCYPIIPWISATRWLAIAIAYPKLFQSVKENNLCAYPVLEIYSKYSVTIMIPLIRQDEFVVKEAESLVLGRVYSSLLNPQATSSALPSLVEQKYTKVNSSNRVAKGERKG</sequence>
<dbReference type="GO" id="GO:0005634">
    <property type="term" value="C:nucleus"/>
    <property type="evidence" value="ECO:0007669"/>
    <property type="project" value="TreeGrafter"/>
</dbReference>
<proteinExistence type="predicted"/>
<keyword evidence="1" id="KW-1133">Transmembrane helix</keyword>
<dbReference type="GO" id="GO:0005789">
    <property type="term" value="C:endoplasmic reticulum membrane"/>
    <property type="evidence" value="ECO:0007669"/>
    <property type="project" value="TreeGrafter"/>
</dbReference>
<protein>
    <submittedName>
        <fullName evidence="2">Putative secreted protein panstrongylus lignarius</fullName>
    </submittedName>
</protein>
<dbReference type="EMBL" id="GHKJ01000732">
    <property type="protein sequence ID" value="MOY45762.1"/>
    <property type="molecule type" value="Transcribed_RNA"/>
</dbReference>
<dbReference type="AlphaFoldDB" id="A0A4P6D938"/>
<dbReference type="PANTHER" id="PTHR15949:SF3">
    <property type="entry name" value="TESTIS-EXPRESSED PROTEIN 264"/>
    <property type="match status" value="1"/>
</dbReference>
<accession>A0A4P6D938</accession>
<reference evidence="2" key="1">
    <citation type="submission" date="2019-04" db="EMBL/GenBank/DDBJ databases">
        <title>Analysis of the testis transcriptome of the Chagas disease vector Rhodnius prolixus.</title>
        <authorList>
            <person name="Cesar J."/>
            <person name="Ribeiro J.M."/>
            <person name="Pereira M.H."/>
            <person name="Araujo R.N."/>
            <person name="Gontijo N.F."/>
            <person name="Pessoa G."/>
            <person name="Sant'Anna M.V."/>
            <person name="Sorgine M.H."/>
            <person name="Majerowicz D."/>
            <person name="Carvalho A.B."/>
            <person name="Braz G."/>
            <person name="Mesquita R."/>
            <person name="Lagerblad P.O."/>
            <person name="Koerich L.B."/>
        </authorList>
    </citation>
    <scope>NUCLEOTIDE SEQUENCE</scope>
</reference>
<keyword evidence="1" id="KW-0472">Membrane</keyword>
<evidence type="ECO:0000256" key="1">
    <source>
        <dbReference type="SAM" id="Phobius"/>
    </source>
</evidence>
<dbReference type="PANTHER" id="PTHR15949">
    <property type="entry name" value="TESTIS-EXPRESSED PROTEIN 264"/>
    <property type="match status" value="1"/>
</dbReference>
<feature type="transmembrane region" description="Helical" evidence="1">
    <location>
        <begin position="12"/>
        <end position="37"/>
    </location>
</feature>
<dbReference type="GO" id="GO:0061709">
    <property type="term" value="P:reticulophagy"/>
    <property type="evidence" value="ECO:0007669"/>
    <property type="project" value="TreeGrafter"/>
</dbReference>
<keyword evidence="1" id="KW-0812">Transmembrane</keyword>
<dbReference type="RefSeq" id="XP_073987354.1">
    <property type="nucleotide sequence ID" value="XM_074131253.1"/>
</dbReference>
<organism evidence="2">
    <name type="scientific">Rhodnius prolixus</name>
    <name type="common">Triatomid bug</name>
    <dbReference type="NCBI Taxonomy" id="13249"/>
    <lineage>
        <taxon>Eukaryota</taxon>
        <taxon>Metazoa</taxon>
        <taxon>Ecdysozoa</taxon>
        <taxon>Arthropoda</taxon>
        <taxon>Hexapoda</taxon>
        <taxon>Insecta</taxon>
        <taxon>Pterygota</taxon>
        <taxon>Neoptera</taxon>
        <taxon>Paraneoptera</taxon>
        <taxon>Hemiptera</taxon>
        <taxon>Heteroptera</taxon>
        <taxon>Panheteroptera</taxon>
        <taxon>Cimicomorpha</taxon>
        <taxon>Reduviidae</taxon>
        <taxon>Triatominae</taxon>
        <taxon>Rhodnius</taxon>
    </lineage>
</organism>
<evidence type="ECO:0000313" key="2">
    <source>
        <dbReference type="EMBL" id="MOY45762.1"/>
    </source>
</evidence>
<dbReference type="GeneID" id="141455830"/>
<dbReference type="GO" id="GO:0000421">
    <property type="term" value="C:autophagosome membrane"/>
    <property type="evidence" value="ECO:0007669"/>
    <property type="project" value="TreeGrafter"/>
</dbReference>